<evidence type="ECO:0000256" key="2">
    <source>
        <dbReference type="SAM" id="SignalP"/>
    </source>
</evidence>
<protein>
    <recommendedName>
        <fullName evidence="5">Tetratricopeptide repeat protein</fullName>
    </recommendedName>
</protein>
<feature type="region of interest" description="Disordered" evidence="1">
    <location>
        <begin position="289"/>
        <end position="371"/>
    </location>
</feature>
<dbReference type="OrthoDB" id="251278at2"/>
<feature type="compositionally biased region" description="Polar residues" evidence="1">
    <location>
        <begin position="320"/>
        <end position="353"/>
    </location>
</feature>
<dbReference type="AlphaFoldDB" id="A0A517R0M7"/>
<accession>A0A517R0M7</accession>
<dbReference type="RefSeq" id="WP_145363496.1">
    <property type="nucleotide sequence ID" value="NZ_CP036268.1"/>
</dbReference>
<proteinExistence type="predicted"/>
<keyword evidence="2" id="KW-0732">Signal</keyword>
<feature type="signal peptide" evidence="2">
    <location>
        <begin position="1"/>
        <end position="26"/>
    </location>
</feature>
<name>A0A517R0M7_9PLAN</name>
<keyword evidence="4" id="KW-1185">Reference proteome</keyword>
<sequence length="371" mass="40522" precursor="true">MRFHPSLTAHAVSFMLCMIVANMAAADESTPDDFAPLGVTVDGVLLLKSERLIEGRLIAGHDSYEVIRPNGTMTVPRVNVYFAAATKHAVYQRLSREVQPETASRRAALARWCVKAELYGEAVIELRRALELEPHREDIKRMLERLDTILADDDQIGQRYREPLRTAFDPFITRTVSAGGLPTELAEEYTRTIQPILLNSCANASCHGRPNHSEFYLDRTTLRERRRGSSTESNLAAVLSQLNKTDPKQSPLLTGAFNAHGGSRSTPISGAHSQSIRKTLTKWAIAAAKELPDPPTETTETVQASGVISASYSKPDDQVSRSGLTAASLESNPTGSNSAAPDSALQRSFQTDSAVDPFDPAVFNQRHGPGE</sequence>
<evidence type="ECO:0000256" key="1">
    <source>
        <dbReference type="SAM" id="MobiDB-lite"/>
    </source>
</evidence>
<feature type="region of interest" description="Disordered" evidence="1">
    <location>
        <begin position="242"/>
        <end position="273"/>
    </location>
</feature>
<reference evidence="3 4" key="1">
    <citation type="submission" date="2019-02" db="EMBL/GenBank/DDBJ databases">
        <title>Deep-cultivation of Planctomycetes and their phenomic and genomic characterization uncovers novel biology.</title>
        <authorList>
            <person name="Wiegand S."/>
            <person name="Jogler M."/>
            <person name="Boedeker C."/>
            <person name="Pinto D."/>
            <person name="Vollmers J."/>
            <person name="Rivas-Marin E."/>
            <person name="Kohn T."/>
            <person name="Peeters S.H."/>
            <person name="Heuer A."/>
            <person name="Rast P."/>
            <person name="Oberbeckmann S."/>
            <person name="Bunk B."/>
            <person name="Jeske O."/>
            <person name="Meyerdierks A."/>
            <person name="Storesund J.E."/>
            <person name="Kallscheuer N."/>
            <person name="Luecker S."/>
            <person name="Lage O.M."/>
            <person name="Pohl T."/>
            <person name="Merkel B.J."/>
            <person name="Hornburger P."/>
            <person name="Mueller R.-W."/>
            <person name="Bruemmer F."/>
            <person name="Labrenz M."/>
            <person name="Spormann A.M."/>
            <person name="Op den Camp H."/>
            <person name="Overmann J."/>
            <person name="Amann R."/>
            <person name="Jetten M.S.M."/>
            <person name="Mascher T."/>
            <person name="Medema M.H."/>
            <person name="Devos D.P."/>
            <person name="Kaster A.-K."/>
            <person name="Ovreas L."/>
            <person name="Rohde M."/>
            <person name="Galperin M.Y."/>
            <person name="Jogler C."/>
        </authorList>
    </citation>
    <scope>NUCLEOTIDE SEQUENCE [LARGE SCALE GENOMIC DNA]</scope>
    <source>
        <strain evidence="3 4">Pan189</strain>
    </source>
</reference>
<dbReference type="EMBL" id="CP036268">
    <property type="protein sequence ID" value="QDT37380.1"/>
    <property type="molecule type" value="Genomic_DNA"/>
</dbReference>
<feature type="chain" id="PRO_5022055576" description="Tetratricopeptide repeat protein" evidence="2">
    <location>
        <begin position="27"/>
        <end position="371"/>
    </location>
</feature>
<gene>
    <name evidence="3" type="ORF">Pan189_17540</name>
</gene>
<feature type="compositionally biased region" description="Polar residues" evidence="1">
    <location>
        <begin position="302"/>
        <end position="312"/>
    </location>
</feature>
<evidence type="ECO:0008006" key="5">
    <source>
        <dbReference type="Google" id="ProtNLM"/>
    </source>
</evidence>
<evidence type="ECO:0000313" key="4">
    <source>
        <dbReference type="Proteomes" id="UP000317318"/>
    </source>
</evidence>
<organism evidence="3 4">
    <name type="scientific">Stratiformator vulcanicus</name>
    <dbReference type="NCBI Taxonomy" id="2527980"/>
    <lineage>
        <taxon>Bacteria</taxon>
        <taxon>Pseudomonadati</taxon>
        <taxon>Planctomycetota</taxon>
        <taxon>Planctomycetia</taxon>
        <taxon>Planctomycetales</taxon>
        <taxon>Planctomycetaceae</taxon>
        <taxon>Stratiformator</taxon>
    </lineage>
</organism>
<dbReference type="KEGG" id="svp:Pan189_17540"/>
<feature type="compositionally biased region" description="Polar residues" evidence="1">
    <location>
        <begin position="263"/>
        <end position="273"/>
    </location>
</feature>
<dbReference type="Proteomes" id="UP000317318">
    <property type="component" value="Chromosome"/>
</dbReference>
<evidence type="ECO:0000313" key="3">
    <source>
        <dbReference type="EMBL" id="QDT37380.1"/>
    </source>
</evidence>